<sequence>MQDRTRIHDMEQNAMSRSTDEQASVGQRKDMEQGIINRSNDQQASVGLHEDLEQGDMSGQPHQSMDIQLHEGEETEYQHMYALPDEAIREILEPAQEEKAATTAVAPPQTSQLKPARGQDILSIQRAAVAAKFEVNFAKAAYTRAIRELEVYSQVDPSVRTELEQDCMRYHDLLLRETQQPATWNTPFHDLENAYQDMNSVMQKLADGQVQAVADTTTKYLHMSSEEQQPAASLHTPARKSSFLTIVKAQVAVLLSTLSDTTYAKNVAEIRSLIEDNGKGVYLHLIRRLVHTWQSAQGSTSAASSYIGSPIHTLLLDQLHDLATSQTSAAAFCQAVSSTEKSEALPHFDLQPLLQDPSLQPLEKTRLAIALLHSRKANLVKQAQQTIETATPSLKQQLATPDSLLEFVQSLHPTSYKHWSEPNDTVTSLVLALFNNDIPESAAIAIKEIREMSERPESTALAKAMREAGPSSCNSTSSVKEILRQIGYDNESGPSVHDVARVLGMMISRQDSTGAGDSWDFKTFASSLSNYIIDWVNVIRALDYPDFQVMDASGFEFIVNAFHDTGKNGNLFPMDALWGQWNNIQGQISFLRELVASPVRLLEQEWASSTHIFSRDQLSQSSPEVQTHASLELEASIWNCLPLVETVMNLATLADNEALDGVEVILNSGLKSSTELLFLGLVQTKMPWGQLHQDVVSKLLHVYLTGTGTNSRFVQTRLWQVNQALFMSGLLDLYHHDRSSLPKILKITGDLSILDKVLDVSSFAFAIDLAVLAYSENLIPLDKWLQNRIATGQDAFVRAVLDYLSVRIASDVEDHVPSYRKLPLKTTAVFLKVLSESPISPENAEFLKSVRDAYSQLHPELANTKSPGGHISTQGAETSFSAEVEETTNDYYKRVYRGDIKIPDIVDLLQRFKNSADPKEQDIYACMIHNLFDEYRFFATYREKELSITSNLFGALIQHQLVSYIPLGIALRYVLDALRSPPGSKMFNFGAQALSRFQSRLQEWPTYCSHLLQIPHLQQVNPDIMRYIHAMLPASTGSEEGSYQLTDLASSTSPHRSTPHQDQRHYSGPGSFTAVSPQPAVSPIFTSLNVDMLLVGRDDTLIDYEVPNEQTQDKILFIINNVSQTNLDTKLAEMKDLLPESAYRWFSNYIVVKRASIEPNYHVLYLKFLDGLQSPLLYRHVLHETYTNIKILINTEKTVHSSSDRTLLKNLGSWLGGMTLARNRPIKHKNLAFKELLIEGYDSNKLIVAIPFVCKVLEQCNKSTVFKPPNPWLIAIMQLLVELYQFADLKLHLKFEIEVLCNSLALDLKEIEPTSILKDRPPQGLVAHPASLTQDFERLSMGGYAPSARTPVQTAQPSTPPAGSNDTVMEMVPNLAAFVTFNPPAFFNERPALKRLVHLAIDRAVREIVTPVVDRSVSIAGISTREMVMKDFAMEPNEEKMREAAHLMAQNLAGSLALVTCKEPLRVSMANSIRTLFLQNGFTDQNMPEQAILMTVNDNLDLACSVIEKAAMEKSIPEIEESLASAFSIRKKHRERTGQPYYDMTTYQSSRYPANLPEALRLKLTGPSSQQLRVYEDFARVPRQAIVPSTFSSDRSVRTPLSVKAAISQGVSVSVSEPGYGNAPISLSAHQALEKFAQAISELDRLIGHSPSMPLAALPPNHDIKMLARLVTSIPAQSFSPDELALTLSQKIVQLLYKTEQTLSRDVYAVILEQLCTLSSKVAKEVTEWLIYADDERKFNVPVTVTLIKAGLVSLVGQDIQLARLIELGRPGVVEYTIQLIQECVLSQQPCANRNEFINSLNVLNRLAQRGGKAVEPIALLIEDVRRRSQASRETAKDVDNSVLREQLAFIFSEWIRVYQLPTSNDKDYGAFINSIQQQGVLKGEEISSLFFRVCTEMSVESYIKYKVTNTVAAYQGVDAFVKLIVTLVKHYSDPQGANHSGAKVTYLTTLLSIIVLVLAQAHEQRRGEFNQKPFLRLFSGLLTEMMTSYESNPTMYFQILLAFSNTFHTMQPLVFPGFTYGWLSLISHRAFMPKLLLAESGKGWASFQKLLVCLFRFLIPFLVEGEMRDTTRALYKGTLRVLLVLLHDFPEFLCDYHFGFCDVIPHSCIQLRNLILSAFPRNMRLPDPFTPSLKVDLLPEIHQPPRVLSDYTMSLSVSLKRDVDTYLRTRERGMFMDNLCEILAIDHNNLDLYSGGSKYNVPMMNSLVFYVGIHGIAQLHDNTKALSDSHDGESNNNGKEIEHSSSTSDGDYGGTIETALSQEATSRPSPIAQTASMDIFQKLLAALDAEGRYLFLSAIANQLRYPNSHTHYFSRVLLLLFLETSQESVKEQITRVLLERLIVNRPHPWGLLITFIELIKNPRYAFWDHAFTRIDPDIEKLFDSVSRSVKRCA</sequence>
<evidence type="ECO:0000256" key="3">
    <source>
        <dbReference type="ARBA" id="ARBA00023015"/>
    </source>
</evidence>
<dbReference type="Pfam" id="PF04054">
    <property type="entry name" value="Not1"/>
    <property type="match status" value="2"/>
</dbReference>
<feature type="compositionally biased region" description="Basic and acidic residues" evidence="8">
    <location>
        <begin position="2226"/>
        <end position="2244"/>
    </location>
</feature>
<dbReference type="Gene3D" id="1.25.40.790">
    <property type="match status" value="1"/>
</dbReference>
<evidence type="ECO:0000259" key="13">
    <source>
        <dbReference type="Pfam" id="PF16418"/>
    </source>
</evidence>
<dbReference type="InterPro" id="IPR055454">
    <property type="entry name" value="CNOT1-like_NOT1_connector"/>
</dbReference>
<feature type="region of interest" description="Disordered" evidence="8">
    <location>
        <begin position="1039"/>
        <end position="1075"/>
    </location>
</feature>
<gene>
    <name evidence="15" type="ORF">KVV02_007489</name>
</gene>
<evidence type="ECO:0000259" key="9">
    <source>
        <dbReference type="Pfam" id="PF04054"/>
    </source>
</evidence>
<evidence type="ECO:0000256" key="7">
    <source>
        <dbReference type="ARBA" id="ARBA00074459"/>
    </source>
</evidence>
<comment type="subcellular location">
    <subcellularLocation>
        <location evidence="1">Nucleus</location>
    </subcellularLocation>
</comment>
<name>A0A9P8A4Q9_MORAP</name>
<evidence type="ECO:0000256" key="5">
    <source>
        <dbReference type="ARBA" id="ARBA00023242"/>
    </source>
</evidence>
<feature type="domain" description="CCR4-NOT transcription complex subunit 1 TTP binding" evidence="12">
    <location>
        <begin position="874"/>
        <end position="1032"/>
    </location>
</feature>
<organism evidence="15 16">
    <name type="scientific">Mortierella alpina</name>
    <name type="common">Oleaginous fungus</name>
    <name type="synonym">Mortierella renispora</name>
    <dbReference type="NCBI Taxonomy" id="64518"/>
    <lineage>
        <taxon>Eukaryota</taxon>
        <taxon>Fungi</taxon>
        <taxon>Fungi incertae sedis</taxon>
        <taxon>Mucoromycota</taxon>
        <taxon>Mortierellomycotina</taxon>
        <taxon>Mortierellomycetes</taxon>
        <taxon>Mortierellales</taxon>
        <taxon>Mortierellaceae</taxon>
        <taxon>Mortierella</taxon>
    </lineage>
</organism>
<keyword evidence="2" id="KW-0678">Repressor</keyword>
<dbReference type="PANTHER" id="PTHR13162">
    <property type="entry name" value="CCR4-NOT TRANSCRIPTION COMPLEX"/>
    <property type="match status" value="1"/>
</dbReference>
<dbReference type="GO" id="GO:0000932">
    <property type="term" value="C:P-body"/>
    <property type="evidence" value="ECO:0007669"/>
    <property type="project" value="TreeGrafter"/>
</dbReference>
<reference evidence="15" key="1">
    <citation type="submission" date="2021-07" db="EMBL/GenBank/DDBJ databases">
        <title>Draft genome of Mortierella alpina, strain LL118, isolated from an aspen leaf litter sample.</title>
        <authorList>
            <person name="Yang S."/>
            <person name="Vinatzer B.A."/>
        </authorList>
    </citation>
    <scope>NUCLEOTIDE SEQUENCE</scope>
    <source>
        <strain evidence="15">LL118</strain>
    </source>
</reference>
<feature type="domain" description="CCR4-NOT transcription complex subunit 1 HEAT repeat" evidence="13">
    <location>
        <begin position="693"/>
        <end position="834"/>
    </location>
</feature>
<dbReference type="EMBL" id="JAIFTL010000104">
    <property type="protein sequence ID" value="KAG9323375.1"/>
    <property type="molecule type" value="Genomic_DNA"/>
</dbReference>
<protein>
    <recommendedName>
        <fullName evidence="7">General negative regulator of transcription subunit 1</fullName>
    </recommendedName>
</protein>
<dbReference type="CDD" id="cd20710">
    <property type="entry name" value="NOT1_connector"/>
    <property type="match status" value="1"/>
</dbReference>
<evidence type="ECO:0000313" key="16">
    <source>
        <dbReference type="Proteomes" id="UP000717515"/>
    </source>
</evidence>
<feature type="domain" description="CCR4-NOT transcription complex subunit 1" evidence="10">
    <location>
        <begin position="1391"/>
        <end position="1534"/>
    </location>
</feature>
<feature type="compositionally biased region" description="Polar residues" evidence="8">
    <location>
        <begin position="1039"/>
        <end position="1056"/>
    </location>
</feature>
<evidence type="ECO:0000259" key="11">
    <source>
        <dbReference type="Pfam" id="PF16415"/>
    </source>
</evidence>
<dbReference type="GO" id="GO:0060090">
    <property type="term" value="F:molecular adaptor activity"/>
    <property type="evidence" value="ECO:0007669"/>
    <property type="project" value="TreeGrafter"/>
</dbReference>
<dbReference type="InterPro" id="IPR032193">
    <property type="entry name" value="CNOT1_TTP_bind"/>
</dbReference>
<evidence type="ECO:0000259" key="12">
    <source>
        <dbReference type="Pfam" id="PF16417"/>
    </source>
</evidence>
<dbReference type="InterPro" id="IPR007196">
    <property type="entry name" value="CCR4-Not_Not1_C"/>
</dbReference>
<dbReference type="GO" id="GO:0030015">
    <property type="term" value="C:CCR4-NOT core complex"/>
    <property type="evidence" value="ECO:0007669"/>
    <property type="project" value="InterPro"/>
</dbReference>
<evidence type="ECO:0000256" key="8">
    <source>
        <dbReference type="SAM" id="MobiDB-lite"/>
    </source>
</evidence>
<evidence type="ECO:0000256" key="6">
    <source>
        <dbReference type="ARBA" id="ARBA00059181"/>
    </source>
</evidence>
<feature type="region of interest" description="Disordered" evidence="8">
    <location>
        <begin position="1"/>
        <end position="43"/>
    </location>
</feature>
<dbReference type="GO" id="GO:0000289">
    <property type="term" value="P:nuclear-transcribed mRNA poly(A) tail shortening"/>
    <property type="evidence" value="ECO:0007669"/>
    <property type="project" value="UniProtKB-ARBA"/>
</dbReference>
<keyword evidence="4" id="KW-0804">Transcription</keyword>
<dbReference type="Pfam" id="PF16415">
    <property type="entry name" value="CNOT1_CAF1_bind"/>
    <property type="match status" value="1"/>
</dbReference>
<dbReference type="Gene3D" id="1.25.40.800">
    <property type="match status" value="1"/>
</dbReference>
<dbReference type="Gene3D" id="1.25.40.840">
    <property type="entry name" value="CCR4-NOT transcription complex subunit 1 TTP binding domain"/>
    <property type="match status" value="1"/>
</dbReference>
<dbReference type="FunFam" id="1.25.40.180:FF:000012">
    <property type="entry name" value="Ccr4-Not transcription complex subunit"/>
    <property type="match status" value="1"/>
</dbReference>
<dbReference type="Pfam" id="PF25097">
    <property type="entry name" value="ARM_Cnot1"/>
    <property type="match status" value="1"/>
</dbReference>
<dbReference type="Pfam" id="PF16417">
    <property type="entry name" value="CNOT1_TTP_bind"/>
    <property type="match status" value="1"/>
</dbReference>
<dbReference type="InterPro" id="IPR038535">
    <property type="entry name" value="CNOT1_TTP_bind_sf"/>
</dbReference>
<proteinExistence type="predicted"/>
<feature type="domain" description="CCR4-NOT transcription complex subunit 1 CAF1-binding" evidence="11">
    <location>
        <begin position="1104"/>
        <end position="1322"/>
    </location>
</feature>
<comment type="caution">
    <text evidence="15">The sequence shown here is derived from an EMBL/GenBank/DDBJ whole genome shotgun (WGS) entry which is preliminary data.</text>
</comment>
<keyword evidence="5" id="KW-0539">Nucleus</keyword>
<evidence type="ECO:0000259" key="14">
    <source>
        <dbReference type="Pfam" id="PF25097"/>
    </source>
</evidence>
<dbReference type="GO" id="GO:0017148">
    <property type="term" value="P:negative regulation of translation"/>
    <property type="evidence" value="ECO:0007669"/>
    <property type="project" value="InterPro"/>
</dbReference>
<evidence type="ECO:0000256" key="2">
    <source>
        <dbReference type="ARBA" id="ARBA00022491"/>
    </source>
</evidence>
<keyword evidence="3" id="KW-0805">Transcription regulation</keyword>
<feature type="compositionally biased region" description="Polar residues" evidence="8">
    <location>
        <begin position="13"/>
        <end position="25"/>
    </location>
</feature>
<accession>A0A9P8A4Q9</accession>
<feature type="compositionally biased region" description="Basic and acidic residues" evidence="8">
    <location>
        <begin position="1"/>
        <end position="11"/>
    </location>
</feature>
<dbReference type="InterPro" id="IPR032191">
    <property type="entry name" value="CNOT1_CAF1_bind"/>
</dbReference>
<dbReference type="GO" id="GO:0005634">
    <property type="term" value="C:nucleus"/>
    <property type="evidence" value="ECO:0007669"/>
    <property type="project" value="UniProtKB-SubCell"/>
</dbReference>
<feature type="domain" description="CCR4-Not complex component Not1 C-terminal" evidence="9">
    <location>
        <begin position="2266"/>
        <end position="2386"/>
    </location>
</feature>
<dbReference type="InterPro" id="IPR024557">
    <property type="entry name" value="CNOT1_dom_4"/>
</dbReference>
<dbReference type="Proteomes" id="UP000717515">
    <property type="component" value="Unassembled WGS sequence"/>
</dbReference>
<dbReference type="Gene3D" id="1.25.40.180">
    <property type="match status" value="1"/>
</dbReference>
<evidence type="ECO:0000256" key="4">
    <source>
        <dbReference type="ARBA" id="ARBA00023163"/>
    </source>
</evidence>
<dbReference type="PANTHER" id="PTHR13162:SF8">
    <property type="entry name" value="CCR4-NOT TRANSCRIPTION COMPLEX SUBUNIT 1"/>
    <property type="match status" value="1"/>
</dbReference>
<feature type="region of interest" description="Disordered" evidence="8">
    <location>
        <begin position="2226"/>
        <end position="2256"/>
    </location>
</feature>
<dbReference type="Pfam" id="PF16418">
    <property type="entry name" value="CNOT1_HEAT"/>
    <property type="match status" value="1"/>
</dbReference>
<evidence type="ECO:0000313" key="15">
    <source>
        <dbReference type="EMBL" id="KAG9323375.1"/>
    </source>
</evidence>
<evidence type="ECO:0000259" key="10">
    <source>
        <dbReference type="Pfam" id="PF12842"/>
    </source>
</evidence>
<comment type="function">
    <text evidence="6">Acts as a component of the CCR4-NOT core complex, which in the nucleus seems to be a general transcription factor, and in the cytoplasm the major mRNA deadenylase involved in mRNA turnover. The NOT protein subcomplex negatively regulates the basal and activated transcription of many genes. Preferentially affects TC-type TATA element-dependent transcription. Could directly or indirectly inhibit component(s) of the general transcription machinery.</text>
</comment>
<dbReference type="InterPro" id="IPR032194">
    <property type="entry name" value="CNOT1_HEAT"/>
</dbReference>
<dbReference type="InterPro" id="IPR040398">
    <property type="entry name" value="Not1"/>
</dbReference>
<feature type="domain" description="CCR4-Not complex component Not1 C-terminal" evidence="9">
    <location>
        <begin position="1992"/>
        <end position="2225"/>
    </location>
</feature>
<evidence type="ECO:0000256" key="1">
    <source>
        <dbReference type="ARBA" id="ARBA00004123"/>
    </source>
</evidence>
<dbReference type="Pfam" id="PF12842">
    <property type="entry name" value="DUF3819"/>
    <property type="match status" value="1"/>
</dbReference>
<feature type="domain" description="CCR4-NOT transcription complex subunit 1-like NOT1 connector" evidence="14">
    <location>
        <begin position="1643"/>
        <end position="1827"/>
    </location>
</feature>